<gene>
    <name evidence="2" type="ORF">V6N11_071635</name>
</gene>
<feature type="region of interest" description="Disordered" evidence="1">
    <location>
        <begin position="1"/>
        <end position="28"/>
    </location>
</feature>
<reference evidence="2 3" key="1">
    <citation type="journal article" date="2024" name="G3 (Bethesda)">
        <title>Genome assembly of Hibiscus sabdariffa L. provides insights into metabolisms of medicinal natural products.</title>
        <authorList>
            <person name="Kim T."/>
        </authorList>
    </citation>
    <scope>NUCLEOTIDE SEQUENCE [LARGE SCALE GENOMIC DNA]</scope>
    <source>
        <strain evidence="2">TK-2024</strain>
        <tissue evidence="2">Old leaves</tissue>
    </source>
</reference>
<organism evidence="2 3">
    <name type="scientific">Hibiscus sabdariffa</name>
    <name type="common">roselle</name>
    <dbReference type="NCBI Taxonomy" id="183260"/>
    <lineage>
        <taxon>Eukaryota</taxon>
        <taxon>Viridiplantae</taxon>
        <taxon>Streptophyta</taxon>
        <taxon>Embryophyta</taxon>
        <taxon>Tracheophyta</taxon>
        <taxon>Spermatophyta</taxon>
        <taxon>Magnoliopsida</taxon>
        <taxon>eudicotyledons</taxon>
        <taxon>Gunneridae</taxon>
        <taxon>Pentapetalae</taxon>
        <taxon>rosids</taxon>
        <taxon>malvids</taxon>
        <taxon>Malvales</taxon>
        <taxon>Malvaceae</taxon>
        <taxon>Malvoideae</taxon>
        <taxon>Hibiscus</taxon>
    </lineage>
</organism>
<dbReference type="PANTHER" id="PTHR15663:SF6">
    <property type="entry name" value="COMM DOMAIN-CONTAINING PROTEIN-RELATED"/>
    <property type="match status" value="1"/>
</dbReference>
<comment type="caution">
    <text evidence="2">The sequence shown here is derived from an EMBL/GenBank/DDBJ whole genome shotgun (WGS) entry which is preliminary data.</text>
</comment>
<dbReference type="Proteomes" id="UP001396334">
    <property type="component" value="Unassembled WGS sequence"/>
</dbReference>
<accession>A0ABR2U0W8</accession>
<dbReference type="InterPro" id="IPR037360">
    <property type="entry name" value="COMMD9"/>
</dbReference>
<keyword evidence="3" id="KW-1185">Reference proteome</keyword>
<evidence type="ECO:0000256" key="1">
    <source>
        <dbReference type="SAM" id="MobiDB-lite"/>
    </source>
</evidence>
<sequence>MLQNFSPADSLASGTRYDEKRSSTSALDTTPLLWAPQKYEITRHFNLNDTATPFQSLQDYSKSPPAEMDVKFQLSRVTLEPMLRSMAYISEQLSTPGDRVAVINLKSEPQAEPLSKKHRK</sequence>
<proteinExistence type="predicted"/>
<protein>
    <submittedName>
        <fullName evidence="2">Uncharacterized protein</fullName>
    </submittedName>
</protein>
<dbReference type="EMBL" id="JBBPBN010000003">
    <property type="protein sequence ID" value="KAK9043289.1"/>
    <property type="molecule type" value="Genomic_DNA"/>
</dbReference>
<name>A0ABR2U0W8_9ROSI</name>
<evidence type="ECO:0000313" key="3">
    <source>
        <dbReference type="Proteomes" id="UP001396334"/>
    </source>
</evidence>
<dbReference type="PANTHER" id="PTHR15663">
    <property type="entry name" value="COMM DOMAIN-CONTAINING PROTEIN 9"/>
    <property type="match status" value="1"/>
</dbReference>
<evidence type="ECO:0000313" key="2">
    <source>
        <dbReference type="EMBL" id="KAK9043289.1"/>
    </source>
</evidence>